<gene>
    <name evidence="1" type="ORF">MAR_010456</name>
</gene>
<evidence type="ECO:0000313" key="1">
    <source>
        <dbReference type="EMBL" id="WAR03898.1"/>
    </source>
</evidence>
<proteinExistence type="predicted"/>
<dbReference type="Proteomes" id="UP001164746">
    <property type="component" value="Chromosome 4"/>
</dbReference>
<organism evidence="1 2">
    <name type="scientific">Mya arenaria</name>
    <name type="common">Soft-shell clam</name>
    <dbReference type="NCBI Taxonomy" id="6604"/>
    <lineage>
        <taxon>Eukaryota</taxon>
        <taxon>Metazoa</taxon>
        <taxon>Spiralia</taxon>
        <taxon>Lophotrochozoa</taxon>
        <taxon>Mollusca</taxon>
        <taxon>Bivalvia</taxon>
        <taxon>Autobranchia</taxon>
        <taxon>Heteroconchia</taxon>
        <taxon>Euheterodonta</taxon>
        <taxon>Imparidentia</taxon>
        <taxon>Neoheterodontei</taxon>
        <taxon>Myida</taxon>
        <taxon>Myoidea</taxon>
        <taxon>Myidae</taxon>
        <taxon>Mya</taxon>
    </lineage>
</organism>
<dbReference type="EMBL" id="CP111015">
    <property type="protein sequence ID" value="WAR03898.1"/>
    <property type="molecule type" value="Genomic_DNA"/>
</dbReference>
<sequence>MTDDCVNLYGSNLPAIRKGMRKEHITDSQTPNASMQHIECFVNTIDVPQFLNCSIYTTFTCHPEMNMSIYKYLWIVTLIKILKIAQSDHAVPLMLLKRGSGNTFSGLWNGDPFNAPALNLSYWSPTDLYSTGEFRMSIDSSWGPFEEFTVTGFNELDDPLAEIAFDVTGYDITNTSWLSAPVVYTEPVAEGLGAVNVFLSDSTSECVVHSNATSEMNMTAAGWIDGVVYVDRLSVEAYNLTSQPMLFTVSYKLPGFLNFTDLEDNGNQYFYTDGVLIDLPTLPVSEIMFKYEYDVKNSTIQLYGPATSYVSAPFLLVTGPGIINITFDINDNRNNNIVFRDINNNISGIDNGCNYFYFRDINNSISGIDNRCNCFYFRYINPNNINGVDNICNKFYFQCINNINGIDNRDVNNSNINGINNSTGDTNFSEYINVHNISEHVVASNNSANEFQSFNAMIAEMTIRPTDLSKTSRKYKSAPDARHSSVAFGTLAIVLIVTVEGKRNVCKI</sequence>
<protein>
    <submittedName>
        <fullName evidence="1">Uncharacterized protein</fullName>
    </submittedName>
</protein>
<name>A0ABY7E1K8_MYAAR</name>
<keyword evidence="2" id="KW-1185">Reference proteome</keyword>
<accession>A0ABY7E1K8</accession>
<reference evidence="1" key="1">
    <citation type="submission" date="2022-11" db="EMBL/GenBank/DDBJ databases">
        <title>Centuries of genome instability and evolution in soft-shell clam transmissible cancer (bioRxiv).</title>
        <authorList>
            <person name="Hart S.F.M."/>
            <person name="Yonemitsu M.A."/>
            <person name="Giersch R.M."/>
            <person name="Beal B.F."/>
            <person name="Arriagada G."/>
            <person name="Davis B.W."/>
            <person name="Ostrander E.A."/>
            <person name="Goff S.P."/>
            <person name="Metzger M.J."/>
        </authorList>
    </citation>
    <scope>NUCLEOTIDE SEQUENCE</scope>
    <source>
        <strain evidence="1">MELC-2E11</strain>
        <tissue evidence="1">Siphon/mantle</tissue>
    </source>
</reference>
<evidence type="ECO:0000313" key="2">
    <source>
        <dbReference type="Proteomes" id="UP001164746"/>
    </source>
</evidence>